<evidence type="ECO:0000313" key="1">
    <source>
        <dbReference type="EMBL" id="MBO0441519.1"/>
    </source>
</evidence>
<keyword evidence="2" id="KW-1185">Reference proteome</keyword>
<name>A0ABS3H495_9ENTE</name>
<dbReference type="InterPro" id="IPR010982">
    <property type="entry name" value="Lambda_DNA-bd_dom_sf"/>
</dbReference>
<dbReference type="EMBL" id="JAFLWD010000037">
    <property type="protein sequence ID" value="MBO0441519.1"/>
    <property type="molecule type" value="Genomic_DNA"/>
</dbReference>
<dbReference type="SUPFAM" id="SSF47413">
    <property type="entry name" value="lambda repressor-like DNA-binding domains"/>
    <property type="match status" value="1"/>
</dbReference>
<sequence>MLKLFKKRKPTNQVKTLRETLGLTQKGFAAKVEAISFERVGKVTPLSWQTVRSIEEFCYIPTFGLAQLIAEALEEDLEVVFFKLT</sequence>
<proteinExistence type="predicted"/>
<accession>A0ABS3H495</accession>
<evidence type="ECO:0008006" key="3">
    <source>
        <dbReference type="Google" id="ProtNLM"/>
    </source>
</evidence>
<comment type="caution">
    <text evidence="1">The sequence shown here is derived from an EMBL/GenBank/DDBJ whole genome shotgun (WGS) entry which is preliminary data.</text>
</comment>
<evidence type="ECO:0000313" key="2">
    <source>
        <dbReference type="Proteomes" id="UP000664632"/>
    </source>
</evidence>
<protein>
    <recommendedName>
        <fullName evidence="3">Transcriptional regulator</fullName>
    </recommendedName>
</protein>
<dbReference type="Proteomes" id="UP000664632">
    <property type="component" value="Unassembled WGS sequence"/>
</dbReference>
<organism evidence="1 2">
    <name type="scientific">Candidatus Enterococcus ikei</name>
    <dbReference type="NCBI Taxonomy" id="2815326"/>
    <lineage>
        <taxon>Bacteria</taxon>
        <taxon>Bacillati</taxon>
        <taxon>Bacillota</taxon>
        <taxon>Bacilli</taxon>
        <taxon>Lactobacillales</taxon>
        <taxon>Enterococcaceae</taxon>
        <taxon>Enterococcus</taxon>
    </lineage>
</organism>
<dbReference type="RefSeq" id="WP_207113495.1">
    <property type="nucleotide sequence ID" value="NZ_JAFLWD010000037.1"/>
</dbReference>
<reference evidence="1 2" key="1">
    <citation type="submission" date="2021-03" db="EMBL/GenBank/DDBJ databases">
        <title>Enterococcal diversity collection.</title>
        <authorList>
            <person name="Gilmore M.S."/>
            <person name="Schwartzman J."/>
            <person name="Van Tyne D."/>
            <person name="Martin M."/>
            <person name="Earl A.M."/>
            <person name="Manson A.L."/>
            <person name="Straub T."/>
            <person name="Salamzade R."/>
            <person name="Saavedra J."/>
            <person name="Lebreton F."/>
            <person name="Prichula J."/>
            <person name="Schaufler K."/>
            <person name="Gaca A."/>
            <person name="Sgardioli B."/>
            <person name="Wagenaar J."/>
            <person name="Strong T."/>
        </authorList>
    </citation>
    <scope>NUCLEOTIDE SEQUENCE [LARGE SCALE GENOMIC DNA]</scope>
    <source>
        <strain evidence="1 2">DIV0869a</strain>
    </source>
</reference>
<gene>
    <name evidence="1" type="ORF">JZO69_14220</name>
</gene>
<dbReference type="Gene3D" id="1.10.260.40">
    <property type="entry name" value="lambda repressor-like DNA-binding domains"/>
    <property type="match status" value="1"/>
</dbReference>